<gene>
    <name evidence="2" type="ORF">FYK55_05570</name>
</gene>
<keyword evidence="1" id="KW-1133">Transmembrane helix</keyword>
<dbReference type="PANTHER" id="PTHR31876:SF26">
    <property type="entry name" value="PROTEIN LIKE COV 2"/>
    <property type="match status" value="1"/>
</dbReference>
<feature type="transmembrane region" description="Helical" evidence="1">
    <location>
        <begin position="37"/>
        <end position="59"/>
    </location>
</feature>
<reference evidence="2 3" key="1">
    <citation type="submission" date="2019-08" db="EMBL/GenBank/DDBJ databases">
        <authorList>
            <person name="Dhanesh K."/>
            <person name="Kumar G."/>
            <person name="Sasikala C."/>
            <person name="Venkata Ramana C."/>
        </authorList>
    </citation>
    <scope>NUCLEOTIDE SEQUENCE [LARGE SCALE GENOMIC DNA]</scope>
    <source>
        <strain evidence="2 3">JC645</strain>
    </source>
</reference>
<feature type="transmembrane region" description="Helical" evidence="1">
    <location>
        <begin position="163"/>
        <end position="183"/>
    </location>
</feature>
<dbReference type="PANTHER" id="PTHR31876">
    <property type="entry name" value="COV-LIKE PROTEIN 1"/>
    <property type="match status" value="1"/>
</dbReference>
<proteinExistence type="predicted"/>
<dbReference type="InterPro" id="IPR007462">
    <property type="entry name" value="COV1-like"/>
</dbReference>
<dbReference type="Pfam" id="PF04367">
    <property type="entry name" value="DUF502"/>
    <property type="match status" value="1"/>
</dbReference>
<keyword evidence="3" id="KW-1185">Reference proteome</keyword>
<keyword evidence="1" id="KW-0812">Transmembrane</keyword>
<comment type="caution">
    <text evidence="2">The sequence shown here is derived from an EMBL/GenBank/DDBJ whole genome shotgun (WGS) entry which is preliminary data.</text>
</comment>
<accession>A0A5M6DC65</accession>
<dbReference type="AlphaFoldDB" id="A0A5M6DC65"/>
<name>A0A5M6DC65_9BACT</name>
<keyword evidence="1" id="KW-0472">Membrane</keyword>
<protein>
    <submittedName>
        <fullName evidence="2">DUF502 domain-containing protein</fullName>
    </submittedName>
</protein>
<dbReference type="EMBL" id="VWOX01000003">
    <property type="protein sequence ID" value="KAA5545144.1"/>
    <property type="molecule type" value="Genomic_DNA"/>
</dbReference>
<dbReference type="Proteomes" id="UP000324479">
    <property type="component" value="Unassembled WGS sequence"/>
</dbReference>
<evidence type="ECO:0000256" key="1">
    <source>
        <dbReference type="SAM" id="Phobius"/>
    </source>
</evidence>
<sequence>MASSLPPTPILVSSTVSAVNDVKRPRNASRFAHFRSFVFRGLGVVLPPLLTILVLIWAWNTIESYVLRPVESFARMGLVWYAESQDGTLTQVPASAVPNDDGSFQYGSYRYVPDPTGRRYLPEFVVQTVEENANYFDEDAPKLVSAKAYWNRYIQLEWMPRRLVVPVFLIVFLTILYFLGRLFTFGLGRWFFHNFDSAILRIPIVNKVYGSVKQVTDFAFSEREIEFNNVVAIQYPSKGIWSIGFVTGNGIGQIADATGEPMLSVLMPTSPMPMTGFTVTVKKSEAIDVDMTIDEAIQFVVSCGVVVPPSQRADRAGIPGQDRKAKVRDGAIVLPGSAAASSPNDPSAV</sequence>
<organism evidence="2 3">
    <name type="scientific">Roseiconus nitratireducens</name>
    <dbReference type="NCBI Taxonomy" id="2605748"/>
    <lineage>
        <taxon>Bacteria</taxon>
        <taxon>Pseudomonadati</taxon>
        <taxon>Planctomycetota</taxon>
        <taxon>Planctomycetia</taxon>
        <taxon>Pirellulales</taxon>
        <taxon>Pirellulaceae</taxon>
        <taxon>Roseiconus</taxon>
    </lineage>
</organism>
<evidence type="ECO:0000313" key="2">
    <source>
        <dbReference type="EMBL" id="KAA5545144.1"/>
    </source>
</evidence>
<evidence type="ECO:0000313" key="3">
    <source>
        <dbReference type="Proteomes" id="UP000324479"/>
    </source>
</evidence>